<evidence type="ECO:0000256" key="6">
    <source>
        <dbReference type="ARBA" id="ARBA00023136"/>
    </source>
</evidence>
<dbReference type="InterPro" id="IPR010656">
    <property type="entry name" value="DctM"/>
</dbReference>
<reference evidence="9 10" key="1">
    <citation type="submission" date="2017-03" db="EMBL/GenBank/DDBJ databases">
        <title>Draft Genome sequence of Marispirochaeta sp. strain JC444.</title>
        <authorList>
            <person name="Shivani Y."/>
            <person name="Subhash Y."/>
            <person name="Sasikala C."/>
            <person name="Ramana C."/>
        </authorList>
    </citation>
    <scope>NUCLEOTIDE SEQUENCE [LARGE SCALE GENOMIC DNA]</scope>
    <source>
        <strain evidence="9 10">JC444</strain>
    </source>
</reference>
<dbReference type="PANTHER" id="PTHR33362:SF3">
    <property type="entry name" value="SIALIC ACID TRAP TRANSPORTER PERMEASE PROTEIN SIAT"/>
    <property type="match status" value="1"/>
</dbReference>
<evidence type="ECO:0000313" key="9">
    <source>
        <dbReference type="EMBL" id="ORC36260.1"/>
    </source>
</evidence>
<keyword evidence="6 7" id="KW-0472">Membrane</keyword>
<sequence length="424" mass="45133">MLILFGIFFLLLIAGVPIAFCLFSSSIIYMLIYDLPIQMAAAKLVAGPDSFPLLAIAFFVLAGAIMNSGGITKRIFSFAEHLVGHLTGGLGHANVLASIIFSGMSGSAAADVGGLGAIELQAMRESGYSEDFSLAVTGGSSIIGPIIPPSIPAVVFGVASGVSIGRLFVAGIIPGFLMAAAMSVLIYFQCRGYDHLKRKRAGIGEIARAFKVSFFPLLTPVIIMGGIIGGVFTPTEAAIIAVFYALILGFAYKAISLRDLPRFLVETLNTTIGILFIIASASLFAWVLTISQFPQNFALTFMGLVSNKYVALILLNLFLLIVGCFMETTPAQMILVPILLPIFVSLGVDPVHFGIIMILNLMIGLMTPPLGLVLYVLSSVSKVPIERLSKTVLPYVIVIGIVLLFVTYIPQIVLFLPNLIYGQG</sequence>
<evidence type="ECO:0000256" key="4">
    <source>
        <dbReference type="ARBA" id="ARBA00022692"/>
    </source>
</evidence>
<evidence type="ECO:0000256" key="7">
    <source>
        <dbReference type="SAM" id="Phobius"/>
    </source>
</evidence>
<feature type="transmembrane region" description="Helical" evidence="7">
    <location>
        <begin position="354"/>
        <end position="380"/>
    </location>
</feature>
<protein>
    <submittedName>
        <fullName evidence="9">ABC transporter permease</fullName>
    </submittedName>
</protein>
<dbReference type="EMBL" id="MWQY01000006">
    <property type="protein sequence ID" value="ORC36260.1"/>
    <property type="molecule type" value="Genomic_DNA"/>
</dbReference>
<name>A0A1Y1S0S0_9SPIO</name>
<keyword evidence="5 7" id="KW-1133">Transmembrane helix</keyword>
<keyword evidence="4 7" id="KW-0812">Transmembrane</keyword>
<evidence type="ECO:0000256" key="2">
    <source>
        <dbReference type="ARBA" id="ARBA00022475"/>
    </source>
</evidence>
<proteinExistence type="predicted"/>
<feature type="transmembrane region" description="Helical" evidence="7">
    <location>
        <begin position="267"/>
        <end position="289"/>
    </location>
</feature>
<dbReference type="InterPro" id="IPR004681">
    <property type="entry name" value="TRAP_DctM"/>
</dbReference>
<feature type="domain" description="TRAP C4-dicarboxylate transport system permease DctM subunit" evidence="8">
    <location>
        <begin position="5"/>
        <end position="412"/>
    </location>
</feature>
<comment type="caution">
    <text evidence="9">The sequence shown here is derived from an EMBL/GenBank/DDBJ whole genome shotgun (WGS) entry which is preliminary data.</text>
</comment>
<feature type="transmembrane region" description="Helical" evidence="7">
    <location>
        <begin position="51"/>
        <end position="70"/>
    </location>
</feature>
<feature type="transmembrane region" description="Helical" evidence="7">
    <location>
        <begin position="309"/>
        <end position="326"/>
    </location>
</feature>
<evidence type="ECO:0000256" key="1">
    <source>
        <dbReference type="ARBA" id="ARBA00004429"/>
    </source>
</evidence>
<feature type="transmembrane region" description="Helical" evidence="7">
    <location>
        <begin position="209"/>
        <end position="231"/>
    </location>
</feature>
<feature type="transmembrane region" description="Helical" evidence="7">
    <location>
        <begin position="237"/>
        <end position="255"/>
    </location>
</feature>
<keyword evidence="3" id="KW-0997">Cell inner membrane</keyword>
<feature type="transmembrane region" description="Helical" evidence="7">
    <location>
        <begin position="167"/>
        <end position="188"/>
    </location>
</feature>
<feature type="transmembrane region" description="Helical" evidence="7">
    <location>
        <begin position="7"/>
        <end position="31"/>
    </location>
</feature>
<dbReference type="GO" id="GO:0005886">
    <property type="term" value="C:plasma membrane"/>
    <property type="evidence" value="ECO:0007669"/>
    <property type="project" value="UniProtKB-SubCell"/>
</dbReference>
<feature type="transmembrane region" description="Helical" evidence="7">
    <location>
        <begin position="333"/>
        <end position="348"/>
    </location>
</feature>
<dbReference type="NCBIfam" id="TIGR00786">
    <property type="entry name" value="dctM"/>
    <property type="match status" value="1"/>
</dbReference>
<organism evidence="9 10">
    <name type="scientific">Marispirochaeta aestuarii</name>
    <dbReference type="NCBI Taxonomy" id="1963862"/>
    <lineage>
        <taxon>Bacteria</taxon>
        <taxon>Pseudomonadati</taxon>
        <taxon>Spirochaetota</taxon>
        <taxon>Spirochaetia</taxon>
        <taxon>Spirochaetales</taxon>
        <taxon>Spirochaetaceae</taxon>
        <taxon>Marispirochaeta</taxon>
    </lineage>
</organism>
<keyword evidence="10" id="KW-1185">Reference proteome</keyword>
<dbReference type="RefSeq" id="WP_083049399.1">
    <property type="nucleotide sequence ID" value="NZ_MWQY01000006.1"/>
</dbReference>
<dbReference type="STRING" id="1963862.B4O97_06620"/>
<evidence type="ECO:0000313" key="10">
    <source>
        <dbReference type="Proteomes" id="UP000192343"/>
    </source>
</evidence>
<evidence type="ECO:0000259" key="8">
    <source>
        <dbReference type="Pfam" id="PF06808"/>
    </source>
</evidence>
<feature type="transmembrane region" description="Helical" evidence="7">
    <location>
        <begin position="392"/>
        <end position="416"/>
    </location>
</feature>
<keyword evidence="2" id="KW-1003">Cell membrane</keyword>
<dbReference type="Pfam" id="PF06808">
    <property type="entry name" value="DctM"/>
    <property type="match status" value="1"/>
</dbReference>
<dbReference type="Proteomes" id="UP000192343">
    <property type="component" value="Unassembled WGS sequence"/>
</dbReference>
<dbReference type="OrthoDB" id="370245at2"/>
<dbReference type="PIRSF" id="PIRSF006066">
    <property type="entry name" value="HI0050"/>
    <property type="match status" value="1"/>
</dbReference>
<gene>
    <name evidence="9" type="ORF">B4O97_06620</name>
</gene>
<dbReference type="PANTHER" id="PTHR33362">
    <property type="entry name" value="SIALIC ACID TRAP TRANSPORTER PERMEASE PROTEIN SIAT-RELATED"/>
    <property type="match status" value="1"/>
</dbReference>
<evidence type="ECO:0000256" key="3">
    <source>
        <dbReference type="ARBA" id="ARBA00022519"/>
    </source>
</evidence>
<dbReference type="GO" id="GO:0022857">
    <property type="term" value="F:transmembrane transporter activity"/>
    <property type="evidence" value="ECO:0007669"/>
    <property type="project" value="TreeGrafter"/>
</dbReference>
<evidence type="ECO:0000256" key="5">
    <source>
        <dbReference type="ARBA" id="ARBA00022989"/>
    </source>
</evidence>
<comment type="subcellular location">
    <subcellularLocation>
        <location evidence="1">Cell inner membrane</location>
        <topology evidence="1">Multi-pass membrane protein</topology>
    </subcellularLocation>
</comment>
<accession>A0A1Y1S0S0</accession>
<dbReference type="AlphaFoldDB" id="A0A1Y1S0S0"/>